<dbReference type="Pfam" id="PF01263">
    <property type="entry name" value="Aldose_epim"/>
    <property type="match status" value="1"/>
</dbReference>
<dbReference type="SUPFAM" id="SSF74650">
    <property type="entry name" value="Galactose mutarotase-like"/>
    <property type="match status" value="1"/>
</dbReference>
<evidence type="ECO:0000256" key="4">
    <source>
        <dbReference type="ARBA" id="ARBA00013185"/>
    </source>
</evidence>
<dbReference type="InterPro" id="IPR011013">
    <property type="entry name" value="Gal_mutarotase_sf_dom"/>
</dbReference>
<evidence type="ECO:0000256" key="3">
    <source>
        <dbReference type="ARBA" id="ARBA00006206"/>
    </source>
</evidence>
<organism evidence="12 13">
    <name type="scientific">Halalkalibacter oceani</name>
    <dbReference type="NCBI Taxonomy" id="1653776"/>
    <lineage>
        <taxon>Bacteria</taxon>
        <taxon>Bacillati</taxon>
        <taxon>Bacillota</taxon>
        <taxon>Bacilli</taxon>
        <taxon>Bacillales</taxon>
        <taxon>Bacillaceae</taxon>
        <taxon>Halalkalibacter</taxon>
    </lineage>
</organism>
<keyword evidence="13" id="KW-1185">Reference proteome</keyword>
<evidence type="ECO:0000256" key="10">
    <source>
        <dbReference type="PIRSR" id="PIRSR005096-2"/>
    </source>
</evidence>
<dbReference type="GO" id="GO:0006006">
    <property type="term" value="P:glucose metabolic process"/>
    <property type="evidence" value="ECO:0007669"/>
    <property type="project" value="TreeGrafter"/>
</dbReference>
<evidence type="ECO:0000256" key="8">
    <source>
        <dbReference type="PIRNR" id="PIRNR005096"/>
    </source>
</evidence>
<dbReference type="EMBL" id="JAMBOL010000036">
    <property type="protein sequence ID" value="MCM3716384.1"/>
    <property type="molecule type" value="Genomic_DNA"/>
</dbReference>
<gene>
    <name evidence="12" type="ORF">M3202_20265</name>
</gene>
<dbReference type="AlphaFoldDB" id="A0A9X2DSZ3"/>
<comment type="caution">
    <text evidence="12">The sequence shown here is derived from an EMBL/GenBank/DDBJ whole genome shotgun (WGS) entry which is preliminary data.</text>
</comment>
<dbReference type="InterPro" id="IPR008183">
    <property type="entry name" value="Aldose_1/G6P_1-epimerase"/>
</dbReference>
<feature type="active site" description="Proton donor" evidence="9">
    <location>
        <position position="179"/>
    </location>
</feature>
<accession>A0A9X2DSZ3</accession>
<dbReference type="GO" id="GO:0005737">
    <property type="term" value="C:cytoplasm"/>
    <property type="evidence" value="ECO:0007669"/>
    <property type="project" value="TreeGrafter"/>
</dbReference>
<evidence type="ECO:0000256" key="6">
    <source>
        <dbReference type="ARBA" id="ARBA00023235"/>
    </source>
</evidence>
<comment type="pathway">
    <text evidence="2 8">Carbohydrate metabolism; hexose metabolism.</text>
</comment>
<evidence type="ECO:0000256" key="1">
    <source>
        <dbReference type="ARBA" id="ARBA00001614"/>
    </source>
</evidence>
<dbReference type="CDD" id="cd09019">
    <property type="entry name" value="galactose_mutarotase_like"/>
    <property type="match status" value="1"/>
</dbReference>
<dbReference type="GO" id="GO:0004034">
    <property type="term" value="F:aldose 1-epimerase activity"/>
    <property type="evidence" value="ECO:0007669"/>
    <property type="project" value="UniProtKB-EC"/>
</dbReference>
<evidence type="ECO:0000256" key="11">
    <source>
        <dbReference type="PIRSR" id="PIRSR005096-3"/>
    </source>
</evidence>
<comment type="catalytic activity">
    <reaction evidence="1 8">
        <text>alpha-D-glucose = beta-D-glucose</text>
        <dbReference type="Rhea" id="RHEA:10264"/>
        <dbReference type="ChEBI" id="CHEBI:15903"/>
        <dbReference type="ChEBI" id="CHEBI:17925"/>
        <dbReference type="EC" id="5.1.3.3"/>
    </reaction>
</comment>
<dbReference type="GO" id="GO:0030246">
    <property type="term" value="F:carbohydrate binding"/>
    <property type="evidence" value="ECO:0007669"/>
    <property type="project" value="InterPro"/>
</dbReference>
<dbReference type="Gene3D" id="2.70.98.10">
    <property type="match status" value="1"/>
</dbReference>
<dbReference type="RefSeq" id="WP_251225051.1">
    <property type="nucleotide sequence ID" value="NZ_JAMBOL010000036.1"/>
</dbReference>
<dbReference type="PANTHER" id="PTHR10091:SF0">
    <property type="entry name" value="GALACTOSE MUTAROTASE"/>
    <property type="match status" value="1"/>
</dbReference>
<evidence type="ECO:0000256" key="7">
    <source>
        <dbReference type="ARBA" id="ARBA00023277"/>
    </source>
</evidence>
<comment type="similarity">
    <text evidence="3 8">Belongs to the aldose epimerase family.</text>
</comment>
<evidence type="ECO:0000256" key="9">
    <source>
        <dbReference type="PIRSR" id="PIRSR005096-1"/>
    </source>
</evidence>
<dbReference type="EC" id="5.1.3.3" evidence="4 8"/>
<evidence type="ECO:0000256" key="2">
    <source>
        <dbReference type="ARBA" id="ARBA00005028"/>
    </source>
</evidence>
<keyword evidence="7 8" id="KW-0119">Carbohydrate metabolism</keyword>
<evidence type="ECO:0000313" key="12">
    <source>
        <dbReference type="EMBL" id="MCM3716384.1"/>
    </source>
</evidence>
<dbReference type="GO" id="GO:0033499">
    <property type="term" value="P:galactose catabolic process via UDP-galactose, Leloir pathway"/>
    <property type="evidence" value="ECO:0007669"/>
    <property type="project" value="TreeGrafter"/>
</dbReference>
<dbReference type="Proteomes" id="UP001139179">
    <property type="component" value="Unassembled WGS sequence"/>
</dbReference>
<feature type="binding site" evidence="10">
    <location>
        <position position="252"/>
    </location>
    <ligand>
        <name>beta-D-galactose</name>
        <dbReference type="ChEBI" id="CHEBI:27667"/>
    </ligand>
</feature>
<dbReference type="PIRSF" id="PIRSF005096">
    <property type="entry name" value="GALM"/>
    <property type="match status" value="1"/>
</dbReference>
<dbReference type="InterPro" id="IPR014718">
    <property type="entry name" value="GH-type_carb-bd"/>
</dbReference>
<proteinExistence type="inferred from homology"/>
<keyword evidence="6 8" id="KW-0413">Isomerase</keyword>
<reference evidence="12" key="1">
    <citation type="submission" date="2022-05" db="EMBL/GenBank/DDBJ databases">
        <title>Comparative Genomics of Spacecraft Associated Microbes.</title>
        <authorList>
            <person name="Tran M.T."/>
            <person name="Wright A."/>
            <person name="Seuylemezian A."/>
            <person name="Eisen J."/>
            <person name="Coil D."/>
        </authorList>
    </citation>
    <scope>NUCLEOTIDE SEQUENCE</scope>
    <source>
        <strain evidence="12">214.1.1</strain>
    </source>
</reference>
<feature type="binding site" evidence="11">
    <location>
        <begin position="179"/>
        <end position="181"/>
    </location>
    <ligand>
        <name>beta-D-galactose</name>
        <dbReference type="ChEBI" id="CHEBI:27667"/>
    </ligand>
</feature>
<evidence type="ECO:0000256" key="5">
    <source>
        <dbReference type="ARBA" id="ARBA00014165"/>
    </source>
</evidence>
<evidence type="ECO:0000313" key="13">
    <source>
        <dbReference type="Proteomes" id="UP001139179"/>
    </source>
</evidence>
<protein>
    <recommendedName>
        <fullName evidence="5 8">Aldose 1-epimerase</fullName>
        <ecNumber evidence="4 8">5.1.3.3</ecNumber>
    </recommendedName>
</protein>
<name>A0A9X2DSZ3_9BACI</name>
<dbReference type="InterPro" id="IPR047215">
    <property type="entry name" value="Galactose_mutarotase-like"/>
</dbReference>
<dbReference type="PROSITE" id="PS00545">
    <property type="entry name" value="ALDOSE_1_EPIMERASE"/>
    <property type="match status" value="1"/>
</dbReference>
<dbReference type="PANTHER" id="PTHR10091">
    <property type="entry name" value="ALDOSE-1-EPIMERASE"/>
    <property type="match status" value="1"/>
</dbReference>
<dbReference type="InterPro" id="IPR018052">
    <property type="entry name" value="Ald1_epimerase_CS"/>
</dbReference>
<dbReference type="InterPro" id="IPR015443">
    <property type="entry name" value="Aldose_1-epimerase"/>
</dbReference>
<dbReference type="NCBIfam" id="NF008277">
    <property type="entry name" value="PRK11055.1"/>
    <property type="match status" value="1"/>
</dbReference>
<sequence>MKVSERIFGKINGQTVKAFLLKNDNGMEVGCINYGCTITKIVVPDKHGRLENVVIGYETLEKYLDQTAFFGCVIGRVAGRIGNAEFELDGIVHRLAKNEGEHHLHGGKTGFDKVVWEARTEENADELKVIFTHESPNQTEGYPGRVSIKVTYHVNNKNELMISYRAVTDQKTIVNLTNHSYFNLSGNGQRDVLQHKLTLKSDRFLPLNESLLPTGEKLDVANTPFDFRTGRRLQDGVTSHHPQNQLAGGGYDHPFILSANHQEEIRLVDEESGRELIVETDEPCVVVYTANTIEEDRWKKHMGVCLETQHHPDAVHHADFPSILLEKDEEYRTATTYRFAVT</sequence>
<feature type="active site" description="Proton acceptor" evidence="9">
    <location>
        <position position="307"/>
    </location>
</feature>